<evidence type="ECO:0000256" key="1">
    <source>
        <dbReference type="ARBA" id="ARBA00000644"/>
    </source>
</evidence>
<evidence type="ECO:0000259" key="5">
    <source>
        <dbReference type="Pfam" id="PF01182"/>
    </source>
</evidence>
<evidence type="ECO:0000256" key="2">
    <source>
        <dbReference type="ARBA" id="ARBA00022801"/>
    </source>
</evidence>
<dbReference type="CDD" id="cd01399">
    <property type="entry name" value="GlcN6P_deaminase"/>
    <property type="match status" value="1"/>
</dbReference>
<dbReference type="InterPro" id="IPR006148">
    <property type="entry name" value="Glc/Gal-6P_isomerase"/>
</dbReference>
<keyword evidence="7" id="KW-1185">Reference proteome</keyword>
<dbReference type="GO" id="GO:0004342">
    <property type="term" value="F:glucosamine-6-phosphate deaminase activity"/>
    <property type="evidence" value="ECO:0007669"/>
    <property type="project" value="UniProtKB-UniRule"/>
</dbReference>
<feature type="active site" description="For ring-opening step" evidence="4">
    <location>
        <position position="143"/>
    </location>
</feature>
<dbReference type="GO" id="GO:0006043">
    <property type="term" value="P:glucosamine catabolic process"/>
    <property type="evidence" value="ECO:0007669"/>
    <property type="project" value="TreeGrafter"/>
</dbReference>
<evidence type="ECO:0000313" key="6">
    <source>
        <dbReference type="EMBL" id="WAA11962.1"/>
    </source>
</evidence>
<dbReference type="InterPro" id="IPR018321">
    <property type="entry name" value="Glucosamine6P_isomerase_CS"/>
</dbReference>
<evidence type="ECO:0000256" key="4">
    <source>
        <dbReference type="HAMAP-Rule" id="MF_01241"/>
    </source>
</evidence>
<evidence type="ECO:0000313" key="7">
    <source>
        <dbReference type="Proteomes" id="UP001164726"/>
    </source>
</evidence>
<sequence>MKLIQVRDYEEMSKKAADIVISYVKANPNAVLGLATGSTPTGLYKNLIEDHRKNGTSYKSVRTFNLDEYIGLDGNHPQSYRYFMDEHLFNHIDILKENTSVLNGKSENPEKECERYEQMIREAGGIHIQILGIGRNGHIAFNEPGTPFTSRTHIVKLAESTRQANSRFFQSLDEVPTHSITMGIETIMESREILLLASGSSKAEPIRKLFTEPISESFPASILRKHPNVIVIADQEALKDTDPEVIKDYLMKA</sequence>
<dbReference type="HAMAP" id="MF_01241">
    <property type="entry name" value="GlcN6P_deamin"/>
    <property type="match status" value="1"/>
</dbReference>
<dbReference type="GO" id="GO:0019262">
    <property type="term" value="P:N-acetylneuraminate catabolic process"/>
    <property type="evidence" value="ECO:0007669"/>
    <property type="project" value="UniProtKB-UniRule"/>
</dbReference>
<dbReference type="EC" id="3.5.99.6" evidence="4"/>
<dbReference type="PANTHER" id="PTHR11280:SF5">
    <property type="entry name" value="GLUCOSAMINE-6-PHOSPHATE ISOMERASE"/>
    <property type="match status" value="1"/>
</dbReference>
<dbReference type="GO" id="GO:0005975">
    <property type="term" value="P:carbohydrate metabolic process"/>
    <property type="evidence" value="ECO:0007669"/>
    <property type="project" value="InterPro"/>
</dbReference>
<evidence type="ECO:0000256" key="3">
    <source>
        <dbReference type="ARBA" id="ARBA00023277"/>
    </source>
</evidence>
<comment type="similarity">
    <text evidence="4">Belongs to the glucosamine/galactosamine-6-phosphate isomerase family. NagB subfamily.</text>
</comment>
<comment type="catalytic activity">
    <reaction evidence="1 4">
        <text>alpha-D-glucosamine 6-phosphate + H2O = beta-D-fructose 6-phosphate + NH4(+)</text>
        <dbReference type="Rhea" id="RHEA:12172"/>
        <dbReference type="ChEBI" id="CHEBI:15377"/>
        <dbReference type="ChEBI" id="CHEBI:28938"/>
        <dbReference type="ChEBI" id="CHEBI:57634"/>
        <dbReference type="ChEBI" id="CHEBI:75989"/>
        <dbReference type="EC" id="3.5.99.6"/>
    </reaction>
</comment>
<dbReference type="PROSITE" id="PS01161">
    <property type="entry name" value="GLC_GALNAC_ISOMERASE"/>
    <property type="match status" value="1"/>
</dbReference>
<comment type="pathway">
    <text evidence="4">Amino-sugar metabolism; N-acetylneuraminate degradation; D-fructose 6-phosphate from N-acetylneuraminate: step 5/5.</text>
</comment>
<dbReference type="GO" id="GO:0006046">
    <property type="term" value="P:N-acetylglucosamine catabolic process"/>
    <property type="evidence" value="ECO:0007669"/>
    <property type="project" value="UniProtKB-UniRule"/>
</dbReference>
<dbReference type="InterPro" id="IPR037171">
    <property type="entry name" value="NagB/RpiA_transferase-like"/>
</dbReference>
<gene>
    <name evidence="4 6" type="primary">nagB</name>
    <name evidence="6" type="ORF">OE105_10270</name>
</gene>
<dbReference type="RefSeq" id="WP_275420090.1">
    <property type="nucleotide sequence ID" value="NZ_CP106877.1"/>
</dbReference>
<reference evidence="6" key="1">
    <citation type="submission" date="2022-09" db="EMBL/GenBank/DDBJ databases">
        <title>Complete Genomes of Fervidibacillus albus and Fervidibacillus halotolerans isolated from tidal flat sediments.</title>
        <authorList>
            <person name="Kwon K.K."/>
            <person name="Yang S.-H."/>
            <person name="Park M.J."/>
            <person name="Oh H.-M."/>
        </authorList>
    </citation>
    <scope>NUCLEOTIDE SEQUENCE</scope>
    <source>
        <strain evidence="6">MEBiC13594</strain>
    </source>
</reference>
<dbReference type="GO" id="GO:0042802">
    <property type="term" value="F:identical protein binding"/>
    <property type="evidence" value="ECO:0007669"/>
    <property type="project" value="TreeGrafter"/>
</dbReference>
<dbReference type="EMBL" id="CP106877">
    <property type="protein sequence ID" value="WAA11962.1"/>
    <property type="molecule type" value="Genomic_DNA"/>
</dbReference>
<dbReference type="KEGG" id="fhl:OE105_10270"/>
<dbReference type="AlphaFoldDB" id="A0A9E8LYW3"/>
<accession>A0A9E8LYW3</accession>
<protein>
    <recommendedName>
        <fullName evidence="4">Glucosamine-6-phosphate deaminase</fullName>
        <ecNumber evidence="4">3.5.99.6</ecNumber>
    </recommendedName>
    <alternativeName>
        <fullName evidence="4">GlcN6P deaminase</fullName>
        <shortName evidence="4">GNPDA</shortName>
    </alternativeName>
    <alternativeName>
        <fullName evidence="4">Glucosamine-6-phosphate isomerase</fullName>
    </alternativeName>
</protein>
<dbReference type="NCBIfam" id="TIGR00502">
    <property type="entry name" value="nagB"/>
    <property type="match status" value="1"/>
</dbReference>
<dbReference type="Pfam" id="PF01182">
    <property type="entry name" value="Glucosamine_iso"/>
    <property type="match status" value="1"/>
</dbReference>
<dbReference type="InterPro" id="IPR004547">
    <property type="entry name" value="Glucosamine6P_isomerase"/>
</dbReference>
<feature type="active site" description="Proton acceptor; for ring-opening step" evidence="4">
    <location>
        <position position="138"/>
    </location>
</feature>
<comment type="caution">
    <text evidence="4">Lacks conserved residue(s) required for the propagation of feature annotation.</text>
</comment>
<name>A0A9E8LYW3_9BACI</name>
<dbReference type="Gene3D" id="3.40.50.1360">
    <property type="match status" value="1"/>
</dbReference>
<dbReference type="FunFam" id="3.40.50.1360:FF:000003">
    <property type="entry name" value="Glucosamine-6-phosphate deaminase"/>
    <property type="match status" value="1"/>
</dbReference>
<comment type="function">
    <text evidence="4">Catalyzes the reversible isomerization-deamination of glucosamine 6-phosphate (GlcN6P) to form fructose 6-phosphate (Fru6P) and ammonium ion.</text>
</comment>
<dbReference type="Proteomes" id="UP001164726">
    <property type="component" value="Chromosome"/>
</dbReference>
<keyword evidence="2 4" id="KW-0378">Hydrolase</keyword>
<proteinExistence type="inferred from homology"/>
<feature type="active site" description="For ring-opening step" evidence="4">
    <location>
        <position position="136"/>
    </location>
</feature>
<dbReference type="SUPFAM" id="SSF100950">
    <property type="entry name" value="NagB/RpiA/CoA transferase-like"/>
    <property type="match status" value="1"/>
</dbReference>
<keyword evidence="3 4" id="KW-0119">Carbohydrate metabolism</keyword>
<dbReference type="PANTHER" id="PTHR11280">
    <property type="entry name" value="GLUCOSAMINE-6-PHOSPHATE ISOMERASE"/>
    <property type="match status" value="1"/>
</dbReference>
<organism evidence="6 7">
    <name type="scientific">Fervidibacillus halotolerans</name>
    <dbReference type="NCBI Taxonomy" id="2980027"/>
    <lineage>
        <taxon>Bacteria</taxon>
        <taxon>Bacillati</taxon>
        <taxon>Bacillota</taxon>
        <taxon>Bacilli</taxon>
        <taxon>Bacillales</taxon>
        <taxon>Bacillaceae</taxon>
        <taxon>Fervidibacillus</taxon>
    </lineage>
</organism>
<feature type="domain" description="Glucosamine/galactosamine-6-phosphate isomerase" evidence="5">
    <location>
        <begin position="12"/>
        <end position="226"/>
    </location>
</feature>
<dbReference type="GO" id="GO:0005737">
    <property type="term" value="C:cytoplasm"/>
    <property type="evidence" value="ECO:0007669"/>
    <property type="project" value="TreeGrafter"/>
</dbReference>
<feature type="active site" description="Proton acceptor; for enolization step" evidence="4">
    <location>
        <position position="67"/>
    </location>
</feature>